<evidence type="ECO:0000313" key="1">
    <source>
        <dbReference type="EMBL" id="MXU93312.1"/>
    </source>
</evidence>
<reference evidence="1" key="1">
    <citation type="submission" date="2019-12" db="EMBL/GenBank/DDBJ databases">
        <title>An insight into the sialome of adult female Ixodes ricinus ticks feeding for 6 days.</title>
        <authorList>
            <person name="Perner J."/>
            <person name="Ribeiro J.M.C."/>
        </authorList>
    </citation>
    <scope>NUCLEOTIDE SEQUENCE</scope>
    <source>
        <strain evidence="1">Semi-engorged</strain>
        <tissue evidence="1">Salivary glands</tissue>
    </source>
</reference>
<protein>
    <submittedName>
        <fullName evidence="1">Putative secreted protein</fullName>
    </submittedName>
</protein>
<organism evidence="1">
    <name type="scientific">Ixodes ricinus</name>
    <name type="common">Common tick</name>
    <name type="synonym">Acarus ricinus</name>
    <dbReference type="NCBI Taxonomy" id="34613"/>
    <lineage>
        <taxon>Eukaryota</taxon>
        <taxon>Metazoa</taxon>
        <taxon>Ecdysozoa</taxon>
        <taxon>Arthropoda</taxon>
        <taxon>Chelicerata</taxon>
        <taxon>Arachnida</taxon>
        <taxon>Acari</taxon>
        <taxon>Parasitiformes</taxon>
        <taxon>Ixodida</taxon>
        <taxon>Ixodoidea</taxon>
        <taxon>Ixodidae</taxon>
        <taxon>Ixodinae</taxon>
        <taxon>Ixodes</taxon>
    </lineage>
</organism>
<dbReference type="AlphaFoldDB" id="A0A6B0UUE8"/>
<dbReference type="EMBL" id="GIFC01011229">
    <property type="protein sequence ID" value="MXU93312.1"/>
    <property type="molecule type" value="Transcribed_RNA"/>
</dbReference>
<accession>A0A6B0UUE8</accession>
<sequence>MASRISRTWKQTASRVALAMCAFVVNWVNPQIMPRASGCQYGAYSPAKAGTKHTPWELFTVSASFSTSELLLMMDRLSLSQRTAAPAMATEPSNAYCTGRFGPSLYATVVRRPWFDCTISSPVLYKRKQPVPYVHLAWPMLKHS</sequence>
<name>A0A6B0UUE8_IXORI</name>
<proteinExistence type="predicted"/>